<gene>
    <name evidence="5" type="ORF">DFR64_1728</name>
</gene>
<comment type="caution">
    <text evidence="5">The sequence shown here is derived from an EMBL/GenBank/DDBJ whole genome shotgun (WGS) entry which is preliminary data.</text>
</comment>
<evidence type="ECO:0000313" key="5">
    <source>
        <dbReference type="EMBL" id="REG11834.1"/>
    </source>
</evidence>
<protein>
    <submittedName>
        <fullName evidence="5">4Fe-4S dicluster protein</fullName>
    </submittedName>
</protein>
<dbReference type="PROSITE" id="PS00198">
    <property type="entry name" value="4FE4S_FER_1"/>
    <property type="match status" value="1"/>
</dbReference>
<dbReference type="AlphaFoldDB" id="A0A347ZQM9"/>
<dbReference type="OrthoDB" id="9794954at2"/>
<name>A0A347ZQM9_9CHLR</name>
<evidence type="ECO:0000256" key="3">
    <source>
        <dbReference type="ARBA" id="ARBA00023014"/>
    </source>
</evidence>
<evidence type="ECO:0000259" key="4">
    <source>
        <dbReference type="PROSITE" id="PS51379"/>
    </source>
</evidence>
<evidence type="ECO:0000313" key="6">
    <source>
        <dbReference type="Proteomes" id="UP000256388"/>
    </source>
</evidence>
<organism evidence="5 6">
    <name type="scientific">Pelolinea submarina</name>
    <dbReference type="NCBI Taxonomy" id="913107"/>
    <lineage>
        <taxon>Bacteria</taxon>
        <taxon>Bacillati</taxon>
        <taxon>Chloroflexota</taxon>
        <taxon>Anaerolineae</taxon>
        <taxon>Anaerolineales</taxon>
        <taxon>Anaerolineaceae</taxon>
        <taxon>Pelolinea</taxon>
    </lineage>
</organism>
<dbReference type="Proteomes" id="UP000256388">
    <property type="component" value="Unassembled WGS sequence"/>
</dbReference>
<dbReference type="InterPro" id="IPR017896">
    <property type="entry name" value="4Fe4S_Fe-S-bd"/>
</dbReference>
<keyword evidence="6" id="KW-1185">Reference proteome</keyword>
<proteinExistence type="predicted"/>
<dbReference type="InterPro" id="IPR017900">
    <property type="entry name" value="4Fe4S_Fe_S_CS"/>
</dbReference>
<dbReference type="RefSeq" id="WP_116224948.1">
    <property type="nucleotide sequence ID" value="NZ_AP018437.1"/>
</dbReference>
<feature type="domain" description="4Fe-4S ferredoxin-type" evidence="4">
    <location>
        <begin position="268"/>
        <end position="295"/>
    </location>
</feature>
<keyword evidence="3" id="KW-0411">Iron-sulfur</keyword>
<dbReference type="GO" id="GO:0046872">
    <property type="term" value="F:metal ion binding"/>
    <property type="evidence" value="ECO:0007669"/>
    <property type="project" value="UniProtKB-KW"/>
</dbReference>
<dbReference type="EMBL" id="QUMS01000001">
    <property type="protein sequence ID" value="REG11834.1"/>
    <property type="molecule type" value="Genomic_DNA"/>
</dbReference>
<dbReference type="SUPFAM" id="SSF54862">
    <property type="entry name" value="4Fe-4S ferredoxins"/>
    <property type="match status" value="1"/>
</dbReference>
<dbReference type="GO" id="GO:0051536">
    <property type="term" value="F:iron-sulfur cluster binding"/>
    <property type="evidence" value="ECO:0007669"/>
    <property type="project" value="UniProtKB-KW"/>
</dbReference>
<evidence type="ECO:0000256" key="1">
    <source>
        <dbReference type="ARBA" id="ARBA00022723"/>
    </source>
</evidence>
<dbReference type="Gene3D" id="3.30.70.20">
    <property type="match status" value="1"/>
</dbReference>
<accession>A0A347ZQM9</accession>
<reference evidence="5 6" key="1">
    <citation type="submission" date="2018-08" db="EMBL/GenBank/DDBJ databases">
        <title>Genomic Encyclopedia of Type Strains, Phase IV (KMG-IV): sequencing the most valuable type-strain genomes for metagenomic binning, comparative biology and taxonomic classification.</title>
        <authorList>
            <person name="Goeker M."/>
        </authorList>
    </citation>
    <scope>NUCLEOTIDE SEQUENCE [LARGE SCALE GENOMIC DNA]</scope>
    <source>
        <strain evidence="5 6">DSM 23923</strain>
    </source>
</reference>
<keyword evidence="1" id="KW-0479">Metal-binding</keyword>
<feature type="domain" description="4Fe-4S ferredoxin-type" evidence="4">
    <location>
        <begin position="296"/>
        <end position="325"/>
    </location>
</feature>
<evidence type="ECO:0000256" key="2">
    <source>
        <dbReference type="ARBA" id="ARBA00023004"/>
    </source>
</evidence>
<keyword evidence="2" id="KW-0408">Iron</keyword>
<dbReference type="PROSITE" id="PS51379">
    <property type="entry name" value="4FE4S_FER_2"/>
    <property type="match status" value="2"/>
</dbReference>
<sequence length="355" mass="39233">MNNYELLAEKLDSLPNGYPPTEDGVHLRLLEKIFTVEEADIAAQLYAQPESVDDIAARTGREVRELLQQLKTMAKRGLITIELGKGGLRFGLLPFVVGIYENQAASIDKEMALLFEDYYQKAFAEVMQVQPQYHRVVPVNQTVSKSMEIHPYENILDLVNDAKSWAVLDCICRKQKALIGEACEHPIDVCMVLSPRERAFENHAFYHAVTKEEALATLKRASDSGLVHSVSNNQQGIYYICNCCTCSCGILQGVAKLGIANVIARSAFVCTVDDSLCIGCETCLDYCQFKALSMDTTVQVNAVSCVGCGVCVPNCPSEALTLIRRPEEEVMPIPETLIDWGSQRAASRGLTDKPE</sequence>
<dbReference type="Pfam" id="PF12838">
    <property type="entry name" value="Fer4_7"/>
    <property type="match status" value="1"/>
</dbReference>